<sequence length="1396" mass="160618">MNFLTFNQFAVLLWKNLTLKRRQFIHLVLEIVIVLAFGSMLLIFREVFEAEIVEPYNYTSRSISTLPSFLKNPEDWELIYVPSKADVAKEITENVKKNLNISIKVRGFSSETEFETYIKYDYKSEKVLAAIVFEYDFQNSSDPLPLQVKYHLRFNRIQRSFRWPTKIGWQTSTLFADQTSARYGNPSHPDSGSPGYIREGFLAVQYALDKSIMLYHESRAREKLLDNISIFIQRFPRPASYDVLLWVTSPFFPFLFVLMFSPSVLSIMRLIVWEKENGLKEYQLIIGLRNWIIWAAYFFTFFLIHIIIISLICVLFFIVNKPIFCYSDYSFIFVFLMCYTIASIFFSLMVSTFFNKVNVATSVGSFLYFASLFPFNFIVQYYGEITLVKKVISCLSSNVALALGINLLLKLEMKLGVKWDNLWTQAILEDNLIFGYIFGMLLLDAFLYGLVTWYIETVFPGQYGVPQPWYFFLKRSYWFGNPRMREETEESQSTVTDQSKYFEAVPPNLVPGIYMRHLSKEYHDKVAVDDLTWKIYPGQITVLLGQNGAGKSTTLSILTGLHPPTRGEAYINGYDISKNIAHVRKNLGFCPQHDLLFNDLTLSEHLFFYCMIKGIPQKMHHTETDHMLSAFNLLEKRDAFSQSLNRGMKRKLSIIIALIGGSKVVVLDEPSSGMDPASRRATWDILRKYKQDRTILLTTHYMDEADILGDRIAIMVRGSLQCCGSSIFLKQIYGAGYQIVMEKKLQCDVEGIIALIDSHVPQATLDSNTSTTLSFYLPKEDTQRFATLFHDLDQKQEELGIARFGASITTMEQVFLKVNKLAEVHMEIQNIQPTSLKEQNIIQGKIFNTKLTRKYRKSISPGWNEITTIQFNTGLPLYCQQFRAMLTKRVLFTRRHWKLTLLQILVIVCVTTYLLKIMDLQDDLSTREMDLSQYGRTIVPYSISGKSPLALNIINSLKIYLTLKNQELREVQDAQNTVYTFEEHGIAKFLITLAVMGLFFLLLILYLESSFYNLKAFVFNKIIPNISQMFVKANKSMVSNQIIEESEDEGVKNERKKVWTLSETLQNPPLYFKELTKIYYTCPIVKAVSNISLVVEKSECFGLLGLNEAGKSATIKMLTGEEAITSGVVLIDGINITENIQEIRSRIGYCPQSDPLLNYMTGRELLIMYARLWGVPEPDIYVYVQVFLHSMHLEMKADSYIYTYSGGNKRRLSTVIALMGRPSVIFLDDPSAGMDPVGWNLVRNTVTRICKTGKAIIMTSQSMEECEALCTRLAIMVKGRFTCIGSPQQLKNKFGNVYNLKAKINMDKDENKVKEFKEFIATTFPGSIINQEHQGILDYCIPSDEISWGKVFCIFEDAKLLFNLEDYSISQIKLEQIFLTFANIDKTENYQKIKHL</sequence>
<accession>A0AC55CQT0</accession>
<keyword evidence="1" id="KW-1185">Reference proteome</keyword>
<reference evidence="2" key="1">
    <citation type="submission" date="2025-08" db="UniProtKB">
        <authorList>
            <consortium name="RefSeq"/>
        </authorList>
    </citation>
    <scope>IDENTIFICATION</scope>
</reference>
<evidence type="ECO:0000313" key="1">
    <source>
        <dbReference type="Proteomes" id="UP000694863"/>
    </source>
</evidence>
<dbReference type="Proteomes" id="UP000694863">
    <property type="component" value="Unplaced"/>
</dbReference>
<proteinExistence type="predicted"/>
<evidence type="ECO:0000313" key="2">
    <source>
        <dbReference type="RefSeq" id="XP_045141009.1"/>
    </source>
</evidence>
<organism evidence="1 2">
    <name type="scientific">Echinops telfairi</name>
    <name type="common">Lesser hedgehog tenrec</name>
    <dbReference type="NCBI Taxonomy" id="9371"/>
    <lineage>
        <taxon>Eukaryota</taxon>
        <taxon>Metazoa</taxon>
        <taxon>Chordata</taxon>
        <taxon>Craniata</taxon>
        <taxon>Vertebrata</taxon>
        <taxon>Euteleostomi</taxon>
        <taxon>Mammalia</taxon>
        <taxon>Eutheria</taxon>
        <taxon>Afrotheria</taxon>
        <taxon>Tenrecidae</taxon>
        <taxon>Tenrecinae</taxon>
        <taxon>Echinops</taxon>
    </lineage>
</organism>
<protein>
    <submittedName>
        <fullName evidence="2">Phospholipid-transporting ATPase ABCA3-like</fullName>
    </submittedName>
</protein>
<gene>
    <name evidence="2" type="primary">LOC101660058</name>
</gene>
<name>A0AC55CQT0_ECHTE</name>
<dbReference type="RefSeq" id="XP_045141009.1">
    <property type="nucleotide sequence ID" value="XM_045285074.1"/>
</dbReference>